<dbReference type="GO" id="GO:0008757">
    <property type="term" value="F:S-adenosylmethionine-dependent methyltransferase activity"/>
    <property type="evidence" value="ECO:0007669"/>
    <property type="project" value="InterPro"/>
</dbReference>
<gene>
    <name evidence="3" type="ORF">HD597_004386</name>
</gene>
<dbReference type="Proteomes" id="UP001139648">
    <property type="component" value="Unassembled WGS sequence"/>
</dbReference>
<proteinExistence type="predicted"/>
<dbReference type="InterPro" id="IPR029063">
    <property type="entry name" value="SAM-dependent_MTases_sf"/>
</dbReference>
<dbReference type="Pfam" id="PF08241">
    <property type="entry name" value="Methyltransf_11"/>
    <property type="match status" value="1"/>
</dbReference>
<dbReference type="CDD" id="cd02440">
    <property type="entry name" value="AdoMet_MTases"/>
    <property type="match status" value="1"/>
</dbReference>
<evidence type="ECO:0000313" key="4">
    <source>
        <dbReference type="Proteomes" id="UP001139648"/>
    </source>
</evidence>
<dbReference type="InterPro" id="IPR013216">
    <property type="entry name" value="Methyltransf_11"/>
</dbReference>
<evidence type="ECO:0000256" key="1">
    <source>
        <dbReference type="ARBA" id="ARBA00022679"/>
    </source>
</evidence>
<keyword evidence="4" id="KW-1185">Reference proteome</keyword>
<dbReference type="Gene3D" id="3.40.50.150">
    <property type="entry name" value="Vaccinia Virus protein VP39"/>
    <property type="match status" value="1"/>
</dbReference>
<keyword evidence="1" id="KW-0808">Transferase</keyword>
<protein>
    <submittedName>
        <fullName evidence="3">SAM-dependent methyltransferase</fullName>
    </submittedName>
</protein>
<dbReference type="EMBL" id="JAMZEB010000002">
    <property type="protein sequence ID" value="MCP2357366.1"/>
    <property type="molecule type" value="Genomic_DNA"/>
</dbReference>
<dbReference type="AlphaFoldDB" id="A0A9X2GEG6"/>
<dbReference type="RefSeq" id="WP_253744495.1">
    <property type="nucleotide sequence ID" value="NZ_BAABKA010000015.1"/>
</dbReference>
<keyword evidence="3" id="KW-0489">Methyltransferase</keyword>
<dbReference type="SUPFAM" id="SSF53335">
    <property type="entry name" value="S-adenosyl-L-methionine-dependent methyltransferases"/>
    <property type="match status" value="1"/>
</dbReference>
<comment type="caution">
    <text evidence="3">The sequence shown here is derived from an EMBL/GenBank/DDBJ whole genome shotgun (WGS) entry which is preliminary data.</text>
</comment>
<dbReference type="PANTHER" id="PTHR43861:SF3">
    <property type="entry name" value="PUTATIVE (AFU_ORTHOLOGUE AFUA_2G14390)-RELATED"/>
    <property type="match status" value="1"/>
</dbReference>
<evidence type="ECO:0000313" key="3">
    <source>
        <dbReference type="EMBL" id="MCP2357366.1"/>
    </source>
</evidence>
<feature type="domain" description="Methyltransferase type 11" evidence="2">
    <location>
        <begin position="55"/>
        <end position="146"/>
    </location>
</feature>
<evidence type="ECO:0000259" key="2">
    <source>
        <dbReference type="Pfam" id="PF08241"/>
    </source>
</evidence>
<organism evidence="3 4">
    <name type="scientific">Nonomuraea thailandensis</name>
    <dbReference type="NCBI Taxonomy" id="1188745"/>
    <lineage>
        <taxon>Bacteria</taxon>
        <taxon>Bacillati</taxon>
        <taxon>Actinomycetota</taxon>
        <taxon>Actinomycetes</taxon>
        <taxon>Streptosporangiales</taxon>
        <taxon>Streptosporangiaceae</taxon>
        <taxon>Nonomuraea</taxon>
    </lineage>
</organism>
<dbReference type="GO" id="GO:0032259">
    <property type="term" value="P:methylation"/>
    <property type="evidence" value="ECO:0007669"/>
    <property type="project" value="UniProtKB-KW"/>
</dbReference>
<sequence length="284" mass="30862">MTPLPSRPPRTYQDGALSHAVTSELGRLQALETARDATTIDLIERLEPRRDWHCLELGAGAGSIARWLATRCPLGQVTATDLDTRFLSGDLPPHLHVVRHDVTRDTFPDGTFDLIHARALLVHLPDRDQVLKRAAQWLRPGGWLIVEDPDVFPVESSPNALFKQVALGGAQLLAATIGTDLRWPRTMPAPLTTAGLVNPGLHIAVGTVGDGAPDDALWRATFDQVRMAMTQHGLLAADDAARLDRLLDQPDFLDVCLAFVSSWAQRPAISTSRSAGVRIDHGAS</sequence>
<accession>A0A9X2GEG6</accession>
<name>A0A9X2GEG6_9ACTN</name>
<reference evidence="3" key="1">
    <citation type="submission" date="2022-06" db="EMBL/GenBank/DDBJ databases">
        <title>Sequencing the genomes of 1000 actinobacteria strains.</title>
        <authorList>
            <person name="Klenk H.-P."/>
        </authorList>
    </citation>
    <scope>NUCLEOTIDE SEQUENCE</scope>
    <source>
        <strain evidence="3">DSM 46694</strain>
    </source>
</reference>
<dbReference type="PANTHER" id="PTHR43861">
    <property type="entry name" value="TRANS-ACONITATE 2-METHYLTRANSFERASE-RELATED"/>
    <property type="match status" value="1"/>
</dbReference>